<evidence type="ECO:0000259" key="5">
    <source>
        <dbReference type="Pfam" id="PF08281"/>
    </source>
</evidence>
<name>A0ABT8B111_9NEIS</name>
<gene>
    <name evidence="6" type="ORF">QWZ03_03305</name>
</gene>
<feature type="domain" description="RNA polymerase sigma factor 70 region 4 type 2" evidence="5">
    <location>
        <begin position="129"/>
        <end position="177"/>
    </location>
</feature>
<evidence type="ECO:0000313" key="6">
    <source>
        <dbReference type="EMBL" id="MDN3575796.1"/>
    </source>
</evidence>
<dbReference type="Gene3D" id="1.10.10.10">
    <property type="entry name" value="Winged helix-like DNA-binding domain superfamily/Winged helix DNA-binding domain"/>
    <property type="match status" value="1"/>
</dbReference>
<dbReference type="InterPro" id="IPR013324">
    <property type="entry name" value="RNA_pol_sigma_r3/r4-like"/>
</dbReference>
<dbReference type="EC" id="2.7.7.6" evidence="6"/>
<evidence type="ECO:0000256" key="3">
    <source>
        <dbReference type="ARBA" id="ARBA00023082"/>
    </source>
</evidence>
<keyword evidence="4" id="KW-0804">Transcription</keyword>
<comment type="caution">
    <text evidence="6">The sequence shown here is derived from an EMBL/GenBank/DDBJ whole genome shotgun (WGS) entry which is preliminary data.</text>
</comment>
<dbReference type="NCBIfam" id="NF006550">
    <property type="entry name" value="PRK09047.1"/>
    <property type="match status" value="1"/>
</dbReference>
<reference evidence="6" key="2">
    <citation type="submission" date="2023-06" db="EMBL/GenBank/DDBJ databases">
        <authorList>
            <person name="Lucena T."/>
            <person name="Sun Q."/>
        </authorList>
    </citation>
    <scope>NUCLEOTIDE SEQUENCE</scope>
    <source>
        <strain evidence="6">CECT 7703</strain>
    </source>
</reference>
<keyword evidence="3" id="KW-0731">Sigma factor</keyword>
<keyword evidence="2" id="KW-0805">Transcription regulation</keyword>
<dbReference type="Gene3D" id="1.10.1740.10">
    <property type="match status" value="1"/>
</dbReference>
<dbReference type="Proteomes" id="UP001180081">
    <property type="component" value="Unassembled WGS sequence"/>
</dbReference>
<dbReference type="PANTHER" id="PTHR43133">
    <property type="entry name" value="RNA POLYMERASE ECF-TYPE SIGMA FACTO"/>
    <property type="match status" value="1"/>
</dbReference>
<reference evidence="6" key="1">
    <citation type="journal article" date="2014" name="Int. J. Syst. Evol. Microbiol.">
        <title>Complete genome of a new Firmicutes species belonging to the dominant human colonic microbiota ('Ruminococcus bicirculans') reveals two chromosomes and a selective capacity to utilize plant glucans.</title>
        <authorList>
            <consortium name="NISC Comparative Sequencing Program"/>
            <person name="Wegmann U."/>
            <person name="Louis P."/>
            <person name="Goesmann A."/>
            <person name="Henrissat B."/>
            <person name="Duncan S.H."/>
            <person name="Flint H.J."/>
        </authorList>
    </citation>
    <scope>NUCLEOTIDE SEQUENCE</scope>
    <source>
        <strain evidence="6">CECT 7703</strain>
    </source>
</reference>
<accession>A0ABT8B111</accession>
<dbReference type="InterPro" id="IPR014284">
    <property type="entry name" value="RNA_pol_sigma-70_dom"/>
</dbReference>
<dbReference type="NCBIfam" id="TIGR02937">
    <property type="entry name" value="sigma70-ECF"/>
    <property type="match status" value="1"/>
</dbReference>
<dbReference type="InterPro" id="IPR039425">
    <property type="entry name" value="RNA_pol_sigma-70-like"/>
</dbReference>
<proteinExistence type="inferred from homology"/>
<organism evidence="6 7">
    <name type="scientific">Chitinimonas viridis</name>
    <dbReference type="NCBI Taxonomy" id="664880"/>
    <lineage>
        <taxon>Bacteria</taxon>
        <taxon>Pseudomonadati</taxon>
        <taxon>Pseudomonadota</taxon>
        <taxon>Betaproteobacteria</taxon>
        <taxon>Neisseriales</taxon>
        <taxon>Chitinibacteraceae</taxon>
        <taxon>Chitinimonas</taxon>
    </lineage>
</organism>
<evidence type="ECO:0000256" key="1">
    <source>
        <dbReference type="ARBA" id="ARBA00010641"/>
    </source>
</evidence>
<dbReference type="CDD" id="cd06171">
    <property type="entry name" value="Sigma70_r4"/>
    <property type="match status" value="1"/>
</dbReference>
<evidence type="ECO:0000256" key="2">
    <source>
        <dbReference type="ARBA" id="ARBA00023015"/>
    </source>
</evidence>
<keyword evidence="7" id="KW-1185">Reference proteome</keyword>
<dbReference type="SUPFAM" id="SSF88946">
    <property type="entry name" value="Sigma2 domain of RNA polymerase sigma factors"/>
    <property type="match status" value="1"/>
</dbReference>
<evidence type="ECO:0000256" key="4">
    <source>
        <dbReference type="ARBA" id="ARBA00023163"/>
    </source>
</evidence>
<dbReference type="InterPro" id="IPR013325">
    <property type="entry name" value="RNA_pol_sigma_r2"/>
</dbReference>
<dbReference type="InterPro" id="IPR036388">
    <property type="entry name" value="WH-like_DNA-bd_sf"/>
</dbReference>
<dbReference type="GO" id="GO:0003899">
    <property type="term" value="F:DNA-directed RNA polymerase activity"/>
    <property type="evidence" value="ECO:0007669"/>
    <property type="project" value="UniProtKB-EC"/>
</dbReference>
<dbReference type="SUPFAM" id="SSF88659">
    <property type="entry name" value="Sigma3 and sigma4 domains of RNA polymerase sigma factors"/>
    <property type="match status" value="1"/>
</dbReference>
<dbReference type="EMBL" id="JAUFPU010000003">
    <property type="protein sequence ID" value="MDN3575796.1"/>
    <property type="molecule type" value="Genomic_DNA"/>
</dbReference>
<dbReference type="PANTHER" id="PTHR43133:SF64">
    <property type="entry name" value="ECF SIGMA FACTOR"/>
    <property type="match status" value="1"/>
</dbReference>
<dbReference type="RefSeq" id="WP_290331432.1">
    <property type="nucleotide sequence ID" value="NZ_JAUFPU010000003.1"/>
</dbReference>
<dbReference type="InterPro" id="IPR013249">
    <property type="entry name" value="RNA_pol_sigma70_r4_t2"/>
</dbReference>
<keyword evidence="6" id="KW-0808">Transferase</keyword>
<sequence>MPTPSSLADFLAAAEHRAFRQAMFAVQNEDAALDLVQDAMLKLVERYAGQPAEEWPLLFQRILQNAIRDYYRRSKVRNLWVGLLSALHLRQGEDDDSEPDPLDTLAVEPGCEALQQPDVQWGRRQMLALLEDGLAHLPLRQRQAFLLRYLEEMDVADTAAAMGCSEGSVKTHCSRACHSLADWLRERGVEP</sequence>
<evidence type="ECO:0000313" key="7">
    <source>
        <dbReference type="Proteomes" id="UP001180081"/>
    </source>
</evidence>
<keyword evidence="6" id="KW-0548">Nucleotidyltransferase</keyword>
<protein>
    <submittedName>
        <fullName evidence="6">RNA polymerase sigma factor</fullName>
        <ecNumber evidence="6">2.7.7.6</ecNumber>
    </submittedName>
</protein>
<comment type="similarity">
    <text evidence="1">Belongs to the sigma-70 factor family. ECF subfamily.</text>
</comment>
<dbReference type="Pfam" id="PF08281">
    <property type="entry name" value="Sigma70_r4_2"/>
    <property type="match status" value="1"/>
</dbReference>